<reference evidence="1" key="1">
    <citation type="submission" date="2022-07" db="EMBL/GenBank/DDBJ databases">
        <title>Genome Sequence of Physisporinus lineatus.</title>
        <authorList>
            <person name="Buettner E."/>
        </authorList>
    </citation>
    <scope>NUCLEOTIDE SEQUENCE</scope>
    <source>
        <strain evidence="1">VT162</strain>
    </source>
</reference>
<dbReference type="Proteomes" id="UP001212997">
    <property type="component" value="Unassembled WGS sequence"/>
</dbReference>
<evidence type="ECO:0000313" key="1">
    <source>
        <dbReference type="EMBL" id="KAJ3477090.1"/>
    </source>
</evidence>
<name>A0AAD5UUL8_9APHY</name>
<keyword evidence="2" id="KW-1185">Reference proteome</keyword>
<gene>
    <name evidence="1" type="ORF">NLI96_g10701</name>
</gene>
<comment type="caution">
    <text evidence="1">The sequence shown here is derived from an EMBL/GenBank/DDBJ whole genome shotgun (WGS) entry which is preliminary data.</text>
</comment>
<protein>
    <submittedName>
        <fullName evidence="1">Uncharacterized protein</fullName>
    </submittedName>
</protein>
<sequence length="403" mass="44862">MRWSSTSFEDEIASAFSLLHRALSSALTTAFEDNKALHVGMDAYRKMHAELLRRSITLNESYSQAAFELRVGRLSLSSIRPLIGIIEHLRRELAWGLSQIDVQPLKSPPQCTSREQGSYPSITFSTSMRPAASTLGRAILDAMKITESTVKLAYNRTGDRNAFENGSWVEKQSRALTKTDHDLTTAYNEAKEVLEAFVKTWQTDTETIHSEDVHPDVLDGCLAMVALLQIAQGMRTSLRVTQQLVEQYEARRPRLWYPRISLAWLGVVPGPYISDDPSAALTAVPVSTGAISEGESNLSMSEQRQGLAEHAVRVAVGKARALSGTDIDGNSRVSKNMRGWWSVFTLWMDWLWSNDHMLQARITMGRVHRSIKHSSHLRHAAKNAIGVALLTFPVFLAEDSAGK</sequence>
<accession>A0AAD5UUL8</accession>
<evidence type="ECO:0000313" key="2">
    <source>
        <dbReference type="Proteomes" id="UP001212997"/>
    </source>
</evidence>
<organism evidence="1 2">
    <name type="scientific">Meripilus lineatus</name>
    <dbReference type="NCBI Taxonomy" id="2056292"/>
    <lineage>
        <taxon>Eukaryota</taxon>
        <taxon>Fungi</taxon>
        <taxon>Dikarya</taxon>
        <taxon>Basidiomycota</taxon>
        <taxon>Agaricomycotina</taxon>
        <taxon>Agaricomycetes</taxon>
        <taxon>Polyporales</taxon>
        <taxon>Meripilaceae</taxon>
        <taxon>Meripilus</taxon>
    </lineage>
</organism>
<proteinExistence type="predicted"/>
<dbReference type="AlphaFoldDB" id="A0AAD5UUL8"/>
<dbReference type="EMBL" id="JANAWD010000632">
    <property type="protein sequence ID" value="KAJ3477090.1"/>
    <property type="molecule type" value="Genomic_DNA"/>
</dbReference>